<accession>A0ABS9MSB1</accession>
<dbReference type="InterPro" id="IPR010327">
    <property type="entry name" value="FldB/FldC_alpha/beta"/>
</dbReference>
<name>A0ABS9MSB1_9BURK</name>
<evidence type="ECO:0000313" key="3">
    <source>
        <dbReference type="Proteomes" id="UP001297600"/>
    </source>
</evidence>
<evidence type="ECO:0000256" key="1">
    <source>
        <dbReference type="ARBA" id="ARBA00005806"/>
    </source>
</evidence>
<dbReference type="EMBL" id="JAKNCT010000010">
    <property type="protein sequence ID" value="MCG5031516.1"/>
    <property type="molecule type" value="Genomic_DNA"/>
</dbReference>
<dbReference type="Gene3D" id="1.20.1270.370">
    <property type="match status" value="1"/>
</dbReference>
<dbReference type="Gene3D" id="3.40.50.11890">
    <property type="match status" value="1"/>
</dbReference>
<dbReference type="Proteomes" id="UP001297600">
    <property type="component" value="Unassembled WGS sequence"/>
</dbReference>
<reference evidence="2 3" key="1">
    <citation type="submission" date="2022-02" db="EMBL/GenBank/DDBJ databases">
        <title>Mesosutterella porci, a novel member of the family Sutterellaceae from pig feces.</title>
        <authorList>
            <person name="Wylensek D."/>
            <person name="Clavel T."/>
        </authorList>
    </citation>
    <scope>NUCLEOTIDE SEQUENCE [LARGE SCALE GENOMIC DNA]</scope>
    <source>
        <strain evidence="3">oilRF-744-wt-GAM-9</strain>
    </source>
</reference>
<protein>
    <submittedName>
        <fullName evidence="2">2-hydroxyacyl-CoA dehydratase family protein</fullName>
    </submittedName>
</protein>
<gene>
    <name evidence="2" type="ORF">MAF45_08685</name>
</gene>
<comment type="caution">
    <text evidence="2">The sequence shown here is derived from an EMBL/GenBank/DDBJ whole genome shotgun (WGS) entry which is preliminary data.</text>
</comment>
<evidence type="ECO:0000313" key="2">
    <source>
        <dbReference type="EMBL" id="MCG5031516.1"/>
    </source>
</evidence>
<dbReference type="PANTHER" id="PTHR30548:SF2">
    <property type="entry name" value="2-HYDROXYACYL-COA DEHYDRATASE,D-COMPONENT"/>
    <property type="match status" value="1"/>
</dbReference>
<dbReference type="PANTHER" id="PTHR30548">
    <property type="entry name" value="2-HYDROXYGLUTARYL-COA DEHYDRATASE, D-COMPONENT-RELATED"/>
    <property type="match status" value="1"/>
</dbReference>
<keyword evidence="3" id="KW-1185">Reference proteome</keyword>
<dbReference type="Gene3D" id="3.40.50.11900">
    <property type="match status" value="1"/>
</dbReference>
<dbReference type="Pfam" id="PF06050">
    <property type="entry name" value="HGD-D"/>
    <property type="match status" value="1"/>
</dbReference>
<organism evidence="2 3">
    <name type="scientific">Mesosutterella porci</name>
    <dbReference type="NCBI Taxonomy" id="2915351"/>
    <lineage>
        <taxon>Bacteria</taxon>
        <taxon>Pseudomonadati</taxon>
        <taxon>Pseudomonadota</taxon>
        <taxon>Betaproteobacteria</taxon>
        <taxon>Burkholderiales</taxon>
        <taxon>Sutterellaceae</taxon>
        <taxon>Mesosutterella</taxon>
    </lineage>
</organism>
<comment type="similarity">
    <text evidence="1">Belongs to the FldB/FldC dehydratase alpha/beta subunit family.</text>
</comment>
<sequence length="383" mass="43394">MRQKAIPALETLMSAARTIGNPYLERAKKAGRKIVGVLYDEVPEEIISAAGAVPVLLRGTGSDGTELADPYFRELTCGYTRHTFNEILNGKWDFLDGAVIYNSCDHMRRIYDNWVRRPVSPVYSFIYAPKKGGELARRFYAEQIRDFLHRTEERFCVTLNEERLGAAIRLHNEKRRLQRELYAMQKGRRIALTGTELLLVMMAGKSLPVEDYNALLRKLIASLKSCAETFEPGVRLLYMGAHADEPLFFETLESEGGQIVVDSTGFGEQSCELDVREDADPFEALVSYYFEETPAVPRKFGTAPARAGHLLRLVKDYAVDGVIVTRLTMCDLWAFEQYMLRPVLEKQGIPSLELETDYILQNRGQLATRIQAFVESIRSSRGS</sequence>
<proteinExistence type="inferred from homology"/>
<dbReference type="RefSeq" id="WP_237979257.1">
    <property type="nucleotide sequence ID" value="NZ_JAKNCT010000010.1"/>
</dbReference>